<accession>A0A9X4MUZ1</accession>
<comment type="caution">
    <text evidence="2">The sequence shown here is derived from an EMBL/GenBank/DDBJ whole genome shotgun (WGS) entry which is preliminary data.</text>
</comment>
<evidence type="ECO:0000256" key="1">
    <source>
        <dbReference type="SAM" id="MobiDB-lite"/>
    </source>
</evidence>
<organism evidence="2 3">
    <name type="scientific">Profundicola chukchiensis</name>
    <dbReference type="NCBI Taxonomy" id="2961959"/>
    <lineage>
        <taxon>Bacteria</taxon>
        <taxon>Pseudomonadati</taxon>
        <taxon>Bacteroidota</taxon>
        <taxon>Flavobacteriia</taxon>
        <taxon>Flavobacteriales</taxon>
        <taxon>Weeksellaceae</taxon>
        <taxon>Profundicola</taxon>
    </lineage>
</organism>
<protein>
    <submittedName>
        <fullName evidence="2">Uncharacterized protein</fullName>
    </submittedName>
</protein>
<dbReference type="Proteomes" id="UP001152599">
    <property type="component" value="Unassembled WGS sequence"/>
</dbReference>
<evidence type="ECO:0000313" key="3">
    <source>
        <dbReference type="Proteomes" id="UP001152599"/>
    </source>
</evidence>
<name>A0A9X4MUZ1_9FLAO</name>
<keyword evidence="3" id="KW-1185">Reference proteome</keyword>
<reference evidence="2" key="1">
    <citation type="submission" date="2022-07" db="EMBL/GenBank/DDBJ databases">
        <title>Description and genome-wide analysis of Profundicola chukchiensis gen. nov., sp. nov., marine bacteria isolated from bottom sediments of the Chukchi Sea.</title>
        <authorList>
            <person name="Romanenko L."/>
            <person name="Otstavnykh N."/>
            <person name="Kurilenko V."/>
            <person name="Eremeev V."/>
            <person name="Velansky P."/>
            <person name="Mikhailov V."/>
            <person name="Isaeva M."/>
        </authorList>
    </citation>
    <scope>NUCLEOTIDE SEQUENCE</scope>
    <source>
        <strain evidence="2">KMM 9713</strain>
    </source>
</reference>
<dbReference type="AlphaFoldDB" id="A0A9X4MUZ1"/>
<dbReference type="EMBL" id="JANCMU010000001">
    <property type="protein sequence ID" value="MDG4945293.1"/>
    <property type="molecule type" value="Genomic_DNA"/>
</dbReference>
<dbReference type="RefSeq" id="WP_304419958.1">
    <property type="nucleotide sequence ID" value="NZ_JANCMU010000001.1"/>
</dbReference>
<sequence>MENQLDQLKNELVRDIKELAAEIAKSNSFVGLISQEIKFKTLHEKFINLKFLERKNIGLDVFDQPIPVQDFSEDEDSSADEFFGDEVFEDEKPKEYNFDKEEVEFKAEEKHVSSDFTENVTDFSKDRIAEIDAGIESEDFKSTTAEVEDDSFKEFEPEVTQEDESKLEVEEEVIEEESFKHVGTFEDEVNTYGEDYERYLPKSSNLPKLQVDFNDRIAFLHQLFDGDSEAMDLVINTLNHLETHADSKDYLKDLVREMDWTDKEEYIDRLKELVKNRFD</sequence>
<evidence type="ECO:0000313" key="2">
    <source>
        <dbReference type="EMBL" id="MDG4945293.1"/>
    </source>
</evidence>
<gene>
    <name evidence="2" type="ORF">NMK71_02610</name>
</gene>
<feature type="region of interest" description="Disordered" evidence="1">
    <location>
        <begin position="142"/>
        <end position="165"/>
    </location>
</feature>
<proteinExistence type="predicted"/>